<keyword evidence="8" id="KW-1185">Reference proteome</keyword>
<keyword evidence="5" id="KW-0175">Coiled coil</keyword>
<dbReference type="Proteomes" id="UP000094527">
    <property type="component" value="Unassembled WGS sequence"/>
</dbReference>
<dbReference type="SMART" id="SM00184">
    <property type="entry name" value="RING"/>
    <property type="match status" value="1"/>
</dbReference>
<dbReference type="GO" id="GO:0008270">
    <property type="term" value="F:zinc ion binding"/>
    <property type="evidence" value="ECO:0007669"/>
    <property type="project" value="UniProtKB-KW"/>
</dbReference>
<evidence type="ECO:0000256" key="3">
    <source>
        <dbReference type="ARBA" id="ARBA00022833"/>
    </source>
</evidence>
<dbReference type="STRING" id="48709.A0A1D2MSK1"/>
<dbReference type="InterPro" id="IPR013083">
    <property type="entry name" value="Znf_RING/FYVE/PHD"/>
</dbReference>
<evidence type="ECO:0000313" key="7">
    <source>
        <dbReference type="EMBL" id="ODM96067.1"/>
    </source>
</evidence>
<evidence type="ECO:0000313" key="8">
    <source>
        <dbReference type="Proteomes" id="UP000094527"/>
    </source>
</evidence>
<feature type="domain" description="RING-type" evidence="6">
    <location>
        <begin position="5"/>
        <end position="71"/>
    </location>
</feature>
<dbReference type="OrthoDB" id="8062037at2759"/>
<dbReference type="GO" id="GO:0005634">
    <property type="term" value="C:nucleus"/>
    <property type="evidence" value="ECO:0007669"/>
    <property type="project" value="TreeGrafter"/>
</dbReference>
<dbReference type="InterPro" id="IPR018957">
    <property type="entry name" value="Znf_C3HC4_RING-type"/>
</dbReference>
<dbReference type="PANTHER" id="PTHR46569">
    <property type="entry name" value="E3 UBIQUITIN-PROTEIN LIGASE TRAIP"/>
    <property type="match status" value="1"/>
</dbReference>
<dbReference type="EMBL" id="LJIJ01000586">
    <property type="protein sequence ID" value="ODM96067.1"/>
    <property type="molecule type" value="Genomic_DNA"/>
</dbReference>
<dbReference type="SUPFAM" id="SSF57850">
    <property type="entry name" value="RING/U-box"/>
    <property type="match status" value="1"/>
</dbReference>
<dbReference type="GO" id="GO:0016567">
    <property type="term" value="P:protein ubiquitination"/>
    <property type="evidence" value="ECO:0007669"/>
    <property type="project" value="TreeGrafter"/>
</dbReference>
<proteinExistence type="predicted"/>
<name>A0A1D2MSK1_ORCCI</name>
<feature type="coiled-coil region" evidence="5">
    <location>
        <begin position="174"/>
        <end position="215"/>
    </location>
</feature>
<dbReference type="InterPro" id="IPR001841">
    <property type="entry name" value="Znf_RING"/>
</dbReference>
<sequence length="273" mass="31432">MATLCSICQDYLTERPQALRAEEDVIMCALTCGHLFHRVCVSQWFNRALRWSWWANLIFYFIRDGICPCCKKNVSLNNALRVYPTGDEEGDRMVRQDRDLKKVTEENLRLHAQQEELRQQLQRARSTLEEEVVAHDILKMEYGQAASRCETMQNELQDGKDMKLAIENSYKSALEKSEGEKTDALQRLTEMETQHDDTLGQVQQLKKMVEKLQLQDARRRQENQYLQASLFSKDAGMEKLPGKQGASKPTAGRLLMNGRGLSEIDAEPELVAF</sequence>
<evidence type="ECO:0000256" key="2">
    <source>
        <dbReference type="ARBA" id="ARBA00022771"/>
    </source>
</evidence>
<organism evidence="7 8">
    <name type="scientific">Orchesella cincta</name>
    <name type="common">Springtail</name>
    <name type="synonym">Podura cincta</name>
    <dbReference type="NCBI Taxonomy" id="48709"/>
    <lineage>
        <taxon>Eukaryota</taxon>
        <taxon>Metazoa</taxon>
        <taxon>Ecdysozoa</taxon>
        <taxon>Arthropoda</taxon>
        <taxon>Hexapoda</taxon>
        <taxon>Collembola</taxon>
        <taxon>Entomobryomorpha</taxon>
        <taxon>Entomobryoidea</taxon>
        <taxon>Orchesellidae</taxon>
        <taxon>Orchesellinae</taxon>
        <taxon>Orchesella</taxon>
    </lineage>
</organism>
<feature type="coiled-coil region" evidence="5">
    <location>
        <begin position="100"/>
        <end position="134"/>
    </location>
</feature>
<keyword evidence="3" id="KW-0862">Zinc</keyword>
<dbReference type="GO" id="GO:0031297">
    <property type="term" value="P:replication fork processing"/>
    <property type="evidence" value="ECO:0007669"/>
    <property type="project" value="TreeGrafter"/>
</dbReference>
<reference evidence="7 8" key="1">
    <citation type="journal article" date="2016" name="Genome Biol. Evol.">
        <title>Gene Family Evolution Reflects Adaptation to Soil Environmental Stressors in the Genome of the Collembolan Orchesella cincta.</title>
        <authorList>
            <person name="Faddeeva-Vakhrusheva A."/>
            <person name="Derks M.F."/>
            <person name="Anvar S.Y."/>
            <person name="Agamennone V."/>
            <person name="Suring W."/>
            <person name="Smit S."/>
            <person name="van Straalen N.M."/>
            <person name="Roelofs D."/>
        </authorList>
    </citation>
    <scope>NUCLEOTIDE SEQUENCE [LARGE SCALE GENOMIC DNA]</scope>
    <source>
        <tissue evidence="7">Mixed pool</tissue>
    </source>
</reference>
<dbReference type="InterPro" id="IPR052639">
    <property type="entry name" value="TRAIP_ubiq-protein_ligase"/>
</dbReference>
<evidence type="ECO:0000259" key="6">
    <source>
        <dbReference type="PROSITE" id="PS50089"/>
    </source>
</evidence>
<dbReference type="Pfam" id="PF00097">
    <property type="entry name" value="zf-C3HC4"/>
    <property type="match status" value="1"/>
</dbReference>
<dbReference type="PANTHER" id="PTHR46569:SF1">
    <property type="entry name" value="E3 UBIQUITIN-PROTEIN LIGASE RFWD3-RELATED"/>
    <property type="match status" value="1"/>
</dbReference>
<evidence type="ECO:0000256" key="1">
    <source>
        <dbReference type="ARBA" id="ARBA00022723"/>
    </source>
</evidence>
<dbReference type="GO" id="GO:0090734">
    <property type="term" value="C:site of DNA damage"/>
    <property type="evidence" value="ECO:0007669"/>
    <property type="project" value="TreeGrafter"/>
</dbReference>
<protein>
    <submittedName>
        <fullName evidence="7">E3 ubiquitin-protein ligase TRAIP</fullName>
    </submittedName>
</protein>
<dbReference type="AlphaFoldDB" id="A0A1D2MSK1"/>
<keyword evidence="1" id="KW-0479">Metal-binding</keyword>
<evidence type="ECO:0000256" key="4">
    <source>
        <dbReference type="PROSITE-ProRule" id="PRU00175"/>
    </source>
</evidence>
<dbReference type="Gene3D" id="3.30.40.10">
    <property type="entry name" value="Zinc/RING finger domain, C3HC4 (zinc finger)"/>
    <property type="match status" value="1"/>
</dbReference>
<keyword evidence="2 4" id="KW-0863">Zinc-finger</keyword>
<gene>
    <name evidence="7" type="ORF">Ocin01_10620</name>
</gene>
<comment type="caution">
    <text evidence="7">The sequence shown here is derived from an EMBL/GenBank/DDBJ whole genome shotgun (WGS) entry which is preliminary data.</text>
</comment>
<dbReference type="GO" id="GO:0061630">
    <property type="term" value="F:ubiquitin protein ligase activity"/>
    <property type="evidence" value="ECO:0007669"/>
    <property type="project" value="TreeGrafter"/>
</dbReference>
<accession>A0A1D2MSK1</accession>
<dbReference type="PROSITE" id="PS50089">
    <property type="entry name" value="ZF_RING_2"/>
    <property type="match status" value="1"/>
</dbReference>
<evidence type="ECO:0000256" key="5">
    <source>
        <dbReference type="SAM" id="Coils"/>
    </source>
</evidence>